<accession>A0ABU2ZX22</accession>
<evidence type="ECO:0000256" key="1">
    <source>
        <dbReference type="SAM" id="SignalP"/>
    </source>
</evidence>
<dbReference type="EMBL" id="JAVRIF010000001">
    <property type="protein sequence ID" value="MDT0602466.1"/>
    <property type="molecule type" value="Genomic_DNA"/>
</dbReference>
<keyword evidence="3" id="KW-1185">Reference proteome</keyword>
<dbReference type="Gene3D" id="2.60.40.3440">
    <property type="match status" value="2"/>
</dbReference>
<sequence length="875" mass="93136">MFRIATILLLALMLNACGGASDNDSNNQQVGTLREKASNIINKGSFTNPLPGEVVQGNLLITYSVTSTETITEVQLRFGNNTSGFALCQGESDCQTKLSDTVSGINPRNYGANTGLQEVSLWIFNANGQSTKVATIEINWQPKIISGLDISRSSDGSTIRVDWTKNENLNRYNVYLAATSGVNLSNFNDLAEGQARLAVVQGPIEFSNLSEDVTYYVLVTGIDGSGESAFSEEQQVVPNNTPVEPPVDPPVEPPVAVVDRYDAIENTTLLIEANQGLLLNDYDPLDQTITVDVNLVQAPQNGQVTLQTSGAFEYSPNANFLGRDNFTYQIANNTGGSAQANVSIDVAALKAPISGHSITINSQLRYSGLGEELPQGSSIGTGRYSLGNCVQYIDTICTVIGDYVENNTGGTQGQYAFTMTYGGVGVSPVLAHSISAGSNILSFTDVGDAIFQLSLFPESGGVIVGQFPEPVFSESINFGATINNDETCQNLPPGQACTIGQTGLNAGSELVASLNQLTFDIPNSSLGTGANQLPLAFDDQYQLTINTPLTIAQPGVLLNDLDDDVAVVGDQLKVYSQFNPTMGALVGLGYDEYRQLTYLYPSQGAGIYVYDRSGTQLRALTIPGEPADDFDLEVAAESLMIANTLIPQGAILVINGETDVAEIYALDPVSGVELAQLTTAFGNSHVVGGTYNTKTNSLFLLQDRVPASGSNTIAEINAQTGVVINTFELSNTEHSFSVHFGDISSDPLTGNLYVISSIENVIAEYSTTGDFLRNINLPQGVAQVSGIELSHNGSQVWLSANTGEVFELTFDNNGELPKFIAEIKQQPSHGSVVLKSDGSFTYTPENNFTGQDSFVYLCHDQNGGVSSATVVLNVN</sequence>
<dbReference type="RefSeq" id="WP_311576757.1">
    <property type="nucleotide sequence ID" value="NZ_JAVRIF010000001.1"/>
</dbReference>
<protein>
    <submittedName>
        <fullName evidence="2">Ig-like domain-containing protein</fullName>
    </submittedName>
</protein>
<dbReference type="SUPFAM" id="SSF101898">
    <property type="entry name" value="NHL repeat"/>
    <property type="match status" value="1"/>
</dbReference>
<comment type="caution">
    <text evidence="2">The sequence shown here is derived from an EMBL/GenBank/DDBJ whole genome shotgun (WGS) entry which is preliminary data.</text>
</comment>
<reference evidence="2 3" key="1">
    <citation type="submission" date="2023-09" db="EMBL/GenBank/DDBJ databases">
        <authorList>
            <person name="Rey-Velasco X."/>
        </authorList>
    </citation>
    <scope>NUCLEOTIDE SEQUENCE [LARGE SCALE GENOMIC DNA]</scope>
    <source>
        <strain evidence="2 3">W431</strain>
    </source>
</reference>
<dbReference type="Gene3D" id="2.60.40.10">
    <property type="entry name" value="Immunoglobulins"/>
    <property type="match status" value="1"/>
</dbReference>
<organism evidence="2 3">
    <name type="scientific">Thalassotalea castellviae</name>
    <dbReference type="NCBI Taxonomy" id="3075612"/>
    <lineage>
        <taxon>Bacteria</taxon>
        <taxon>Pseudomonadati</taxon>
        <taxon>Pseudomonadota</taxon>
        <taxon>Gammaproteobacteria</taxon>
        <taxon>Alteromonadales</taxon>
        <taxon>Colwelliaceae</taxon>
        <taxon>Thalassotalea</taxon>
    </lineage>
</organism>
<dbReference type="Proteomes" id="UP001266357">
    <property type="component" value="Unassembled WGS sequence"/>
</dbReference>
<feature type="chain" id="PRO_5046274645" evidence="1">
    <location>
        <begin position="21"/>
        <end position="875"/>
    </location>
</feature>
<keyword evidence="1" id="KW-0732">Signal</keyword>
<dbReference type="SUPFAM" id="SSF49265">
    <property type="entry name" value="Fibronectin type III"/>
    <property type="match status" value="1"/>
</dbReference>
<gene>
    <name evidence="2" type="ORF">RM573_02550</name>
</gene>
<dbReference type="NCBIfam" id="NF012211">
    <property type="entry name" value="tand_rpt_95"/>
    <property type="match status" value="2"/>
</dbReference>
<evidence type="ECO:0000313" key="3">
    <source>
        <dbReference type="Proteomes" id="UP001266357"/>
    </source>
</evidence>
<dbReference type="InterPro" id="IPR036116">
    <property type="entry name" value="FN3_sf"/>
</dbReference>
<evidence type="ECO:0000313" key="2">
    <source>
        <dbReference type="EMBL" id="MDT0602466.1"/>
    </source>
</evidence>
<proteinExistence type="predicted"/>
<name>A0ABU2ZX22_9GAMM</name>
<feature type="signal peptide" evidence="1">
    <location>
        <begin position="1"/>
        <end position="20"/>
    </location>
</feature>
<dbReference type="Pfam" id="PF17963">
    <property type="entry name" value="Big_9"/>
    <property type="match status" value="2"/>
</dbReference>
<dbReference type="InterPro" id="IPR013783">
    <property type="entry name" value="Ig-like_fold"/>
</dbReference>